<dbReference type="EMBL" id="FN595754">
    <property type="protein sequence ID" value="CBI27612.3"/>
    <property type="molecule type" value="Genomic_DNA"/>
</dbReference>
<keyword evidence="2" id="KW-1185">Reference proteome</keyword>
<reference evidence="2" key="1">
    <citation type="journal article" date="2007" name="Nature">
        <title>The grapevine genome sequence suggests ancestral hexaploidization in major angiosperm phyla.</title>
        <authorList>
            <consortium name="The French-Italian Public Consortium for Grapevine Genome Characterization."/>
            <person name="Jaillon O."/>
            <person name="Aury J.-M."/>
            <person name="Noel B."/>
            <person name="Policriti A."/>
            <person name="Clepet C."/>
            <person name="Casagrande A."/>
            <person name="Choisne N."/>
            <person name="Aubourg S."/>
            <person name="Vitulo N."/>
            <person name="Jubin C."/>
            <person name="Vezzi A."/>
            <person name="Legeai F."/>
            <person name="Hugueney P."/>
            <person name="Dasilva C."/>
            <person name="Horner D."/>
            <person name="Mica E."/>
            <person name="Jublot D."/>
            <person name="Poulain J."/>
            <person name="Bruyere C."/>
            <person name="Billault A."/>
            <person name="Segurens B."/>
            <person name="Gouyvenoux M."/>
            <person name="Ugarte E."/>
            <person name="Cattonaro F."/>
            <person name="Anthouard V."/>
            <person name="Vico V."/>
            <person name="Del Fabbro C."/>
            <person name="Alaux M."/>
            <person name="Di Gaspero G."/>
            <person name="Dumas V."/>
            <person name="Felice N."/>
            <person name="Paillard S."/>
            <person name="Juman I."/>
            <person name="Moroldo M."/>
            <person name="Scalabrin S."/>
            <person name="Canaguier A."/>
            <person name="Le Clainche I."/>
            <person name="Malacrida G."/>
            <person name="Durand E."/>
            <person name="Pesole G."/>
            <person name="Laucou V."/>
            <person name="Chatelet P."/>
            <person name="Merdinoglu D."/>
            <person name="Delledonne M."/>
            <person name="Pezzotti M."/>
            <person name="Lecharny A."/>
            <person name="Scarpelli C."/>
            <person name="Artiguenave F."/>
            <person name="Pe M.E."/>
            <person name="Valle G."/>
            <person name="Morgante M."/>
            <person name="Caboche M."/>
            <person name="Adam-Blondon A.-F."/>
            <person name="Weissenbach J."/>
            <person name="Quetier F."/>
            <person name="Wincker P."/>
        </authorList>
    </citation>
    <scope>NUCLEOTIDE SEQUENCE [LARGE SCALE GENOMIC DNA]</scope>
    <source>
        <strain evidence="2">cv. Pinot noir / PN40024</strain>
    </source>
</reference>
<sequence>MTSATNDSTNNDGRQPNCNYCPTSIDKNCGFVF</sequence>
<accession>D7TAT9</accession>
<gene>
    <name evidence="1" type="ordered locus">VIT_01s0010g03160</name>
</gene>
<evidence type="ECO:0000313" key="1">
    <source>
        <dbReference type="EMBL" id="CBI27612.3"/>
    </source>
</evidence>
<organism evidence="1 2">
    <name type="scientific">Vitis vinifera</name>
    <name type="common">Grape</name>
    <dbReference type="NCBI Taxonomy" id="29760"/>
    <lineage>
        <taxon>Eukaryota</taxon>
        <taxon>Viridiplantae</taxon>
        <taxon>Streptophyta</taxon>
        <taxon>Embryophyta</taxon>
        <taxon>Tracheophyta</taxon>
        <taxon>Spermatophyta</taxon>
        <taxon>Magnoliopsida</taxon>
        <taxon>eudicotyledons</taxon>
        <taxon>Gunneridae</taxon>
        <taxon>Pentapetalae</taxon>
        <taxon>rosids</taxon>
        <taxon>Vitales</taxon>
        <taxon>Vitaceae</taxon>
        <taxon>Viteae</taxon>
        <taxon>Vitis</taxon>
    </lineage>
</organism>
<protein>
    <submittedName>
        <fullName evidence="1">Uncharacterized protein</fullName>
    </submittedName>
</protein>
<dbReference type="InParanoid" id="D7TAT9"/>
<evidence type="ECO:0000313" key="2">
    <source>
        <dbReference type="Proteomes" id="UP000009183"/>
    </source>
</evidence>
<dbReference type="AlphaFoldDB" id="D7TAT9"/>
<dbReference type="HOGENOM" id="CLU_3385740_0_0_1"/>
<proteinExistence type="predicted"/>
<name>D7TAT9_VITVI</name>
<dbReference type="Proteomes" id="UP000009183">
    <property type="component" value="Chromosome 1"/>
</dbReference>
<dbReference type="PaxDb" id="29760-VIT_01s0010g03160.t01"/>